<name>A0ACC3S550_9PEZI</name>
<dbReference type="EMBL" id="JAMKPW020000041">
    <property type="protein sequence ID" value="KAK8196718.1"/>
    <property type="molecule type" value="Genomic_DNA"/>
</dbReference>
<accession>A0ACC3S550</accession>
<protein>
    <submittedName>
        <fullName evidence="1">Uncharacterized protein</fullName>
    </submittedName>
</protein>
<proteinExistence type="predicted"/>
<comment type="caution">
    <text evidence="1">The sequence shown here is derived from an EMBL/GenBank/DDBJ whole genome shotgun (WGS) entry which is preliminary data.</text>
</comment>
<keyword evidence="2" id="KW-1185">Reference proteome</keyword>
<evidence type="ECO:0000313" key="1">
    <source>
        <dbReference type="EMBL" id="KAK8196718.1"/>
    </source>
</evidence>
<sequence>MRTTRHQTTTLPASLRKIRTAFSPSRVSSSSRSDSSTSPLSARSSNSFSRFTTFSNLSNISLSIRSVIRRSPSSVELEQEEERRLCNDELLDLIEPRPSLGPAHGGIEDVLFGRF</sequence>
<dbReference type="Proteomes" id="UP001320706">
    <property type="component" value="Unassembled WGS sequence"/>
</dbReference>
<gene>
    <name evidence="1" type="ORF">M8818_006885</name>
</gene>
<organism evidence="1 2">
    <name type="scientific">Zalaria obscura</name>
    <dbReference type="NCBI Taxonomy" id="2024903"/>
    <lineage>
        <taxon>Eukaryota</taxon>
        <taxon>Fungi</taxon>
        <taxon>Dikarya</taxon>
        <taxon>Ascomycota</taxon>
        <taxon>Pezizomycotina</taxon>
        <taxon>Dothideomycetes</taxon>
        <taxon>Dothideomycetidae</taxon>
        <taxon>Dothideales</taxon>
        <taxon>Zalariaceae</taxon>
        <taxon>Zalaria</taxon>
    </lineage>
</organism>
<reference evidence="1" key="1">
    <citation type="submission" date="2024-02" db="EMBL/GenBank/DDBJ databases">
        <title>Metagenome Assembled Genome of Zalaria obscura JY119.</title>
        <authorList>
            <person name="Vighnesh L."/>
            <person name="Jagadeeshwari U."/>
            <person name="Venkata Ramana C."/>
            <person name="Sasikala C."/>
        </authorList>
    </citation>
    <scope>NUCLEOTIDE SEQUENCE</scope>
    <source>
        <strain evidence="1">JY119</strain>
    </source>
</reference>
<evidence type="ECO:0000313" key="2">
    <source>
        <dbReference type="Proteomes" id="UP001320706"/>
    </source>
</evidence>